<feature type="region of interest" description="Disordered" evidence="1">
    <location>
        <begin position="310"/>
        <end position="362"/>
    </location>
</feature>
<evidence type="ECO:0000256" key="1">
    <source>
        <dbReference type="SAM" id="MobiDB-lite"/>
    </source>
</evidence>
<feature type="compositionally biased region" description="Acidic residues" evidence="1">
    <location>
        <begin position="348"/>
        <end position="359"/>
    </location>
</feature>
<accession>E0XY53</accession>
<dbReference type="AlphaFoldDB" id="E0XY53"/>
<evidence type="ECO:0000313" key="2">
    <source>
        <dbReference type="EMBL" id="ADI19344.1"/>
    </source>
</evidence>
<protein>
    <submittedName>
        <fullName evidence="2">Uncharacterized protein</fullName>
    </submittedName>
</protein>
<name>E0XY53_9DELT</name>
<reference evidence="2" key="1">
    <citation type="journal article" date="2011" name="Environ. Microbiol.">
        <title>Time-series analyses of Monterey Bay coastal microbial picoplankton using a 'genome proxy' microarray.</title>
        <authorList>
            <person name="Rich V.I."/>
            <person name="Pham V.D."/>
            <person name="Eppley J."/>
            <person name="Shi Y."/>
            <person name="DeLong E.F."/>
        </authorList>
    </citation>
    <scope>NUCLEOTIDE SEQUENCE</scope>
</reference>
<sequence>MHRHANLPQPNSYFDRNQPDNESLLVQLCEHLHRSGFLYDDGNPAEIRRGEEVLLDFFEQEAQVVQEFLPRERLQQFLEHLKRFNWPQKQLRDRLHRRIVSAFDRLARGVHHHFNIRRNLAIGLQQPTGHPLSEFLLYVEAYWNLLLNSEEATTEQQETEEAEPDLSGQRYSIDDILQLRKQVQERVAARQFMRMVLGDIAKQRGVTVGQLDPEAEPRQFEERQHEHIEFLKPSQAPAHPEPAATLVAEPTVTAEDKVEAEAPESDLDLVLEPDLSLGAEDQEEEAPLLIPEIEIAEATAADAMFQGENPKAAAPETPTSEDADSESVEHTKSSVEVSVEEKSTVPEPSEELEEYEEEPPAPAPVTAAALLDLGDEDIDDDDFEEGLKEVSTDEADVVFGTGPITRDSLQRYVREYPDSALRFLLRREIDGRPLSREVESVHEQWQERGLVRGRVNRYLLELMSWEEIPDLPIHELLGEMRRHLVSLSVTEGV</sequence>
<dbReference type="EMBL" id="GU474917">
    <property type="protein sequence ID" value="ADI19344.1"/>
    <property type="molecule type" value="Genomic_DNA"/>
</dbReference>
<feature type="compositionally biased region" description="Basic and acidic residues" evidence="1">
    <location>
        <begin position="327"/>
        <end position="344"/>
    </location>
</feature>
<organism evidence="2">
    <name type="scientific">uncultured delta proteobacterium HF0500_03A04</name>
    <dbReference type="NCBI Taxonomy" id="710834"/>
    <lineage>
        <taxon>Bacteria</taxon>
        <taxon>Deltaproteobacteria</taxon>
        <taxon>environmental samples</taxon>
    </lineage>
</organism>
<proteinExistence type="predicted"/>